<reference evidence="2" key="1">
    <citation type="submission" date="2015-04" db="UniProtKB">
        <authorList>
            <consortium name="EnsemblPlants"/>
        </authorList>
    </citation>
    <scope>IDENTIFICATION</scope>
</reference>
<sequence length="469" mass="52207">MSCEAAEDCNHLFTRCLYTNRVWSLLRTLLGISFDLPGRNGEELGVWWQQVRACCRSSYRSAFDSFFMLVCWRVWKERNARGFDQKEKSVELLVADIKEEVMVWRSCRIFQLLALTGQSNVELGRRRRPHDDSPSCTSYSSSPLCLNLLASSSFLYHHLSCLEPRFTAPYPRCCVGSTSGAAGRLRLKVAPTVTSYMAFGLNSPASQIAYMAFDCIRGEEKGWGPWLNQIRVTLTEREGEGLIGAGEEGSAATTTPAVTKPRPRPSLRRAPTSRRHVDEAAAAREEDADEAAGTRERRRGQVRRRRLFMSARLTLLEPDLAARPPLLEPPLLELEVDPWKVDGRGGDRICLPSRRCLSRHSARLRSAATSARTTTLPPVVLEEDEVTWRPPRPLPPELHVYRHRSSGMSVVREGAGWRGRVGVDLERPPPPPAGSGASHPPPLPLSDVVLSAVMARATGLLATPSQIHN</sequence>
<reference evidence="2" key="2">
    <citation type="submission" date="2018-05" db="EMBL/GenBank/DDBJ databases">
        <title>OmerRS3 (Oryza meridionalis Reference Sequence Version 3).</title>
        <authorList>
            <person name="Zhang J."/>
            <person name="Kudrna D."/>
            <person name="Lee S."/>
            <person name="Talag J."/>
            <person name="Welchert J."/>
            <person name="Wing R.A."/>
        </authorList>
    </citation>
    <scope>NUCLEOTIDE SEQUENCE [LARGE SCALE GENOMIC DNA]</scope>
    <source>
        <strain evidence="2">cv. OR44</strain>
    </source>
</reference>
<dbReference type="PANTHER" id="PTHR47746:SF90">
    <property type="entry name" value="OS02G0155201 PROTEIN"/>
    <property type="match status" value="1"/>
</dbReference>
<evidence type="ECO:0000313" key="2">
    <source>
        <dbReference type="EnsemblPlants" id="OMERI01G27440.4"/>
    </source>
</evidence>
<feature type="compositionally biased region" description="Pro residues" evidence="1">
    <location>
        <begin position="428"/>
        <end position="442"/>
    </location>
</feature>
<evidence type="ECO:0000313" key="3">
    <source>
        <dbReference type="Proteomes" id="UP000008021"/>
    </source>
</evidence>
<dbReference type="HOGENOM" id="CLU_583154_0_0_1"/>
<dbReference type="AlphaFoldDB" id="A0A0E0C7J0"/>
<proteinExistence type="predicted"/>
<organism evidence="2">
    <name type="scientific">Oryza meridionalis</name>
    <dbReference type="NCBI Taxonomy" id="40149"/>
    <lineage>
        <taxon>Eukaryota</taxon>
        <taxon>Viridiplantae</taxon>
        <taxon>Streptophyta</taxon>
        <taxon>Embryophyta</taxon>
        <taxon>Tracheophyta</taxon>
        <taxon>Spermatophyta</taxon>
        <taxon>Magnoliopsida</taxon>
        <taxon>Liliopsida</taxon>
        <taxon>Poales</taxon>
        <taxon>Poaceae</taxon>
        <taxon>BOP clade</taxon>
        <taxon>Oryzoideae</taxon>
        <taxon>Oryzeae</taxon>
        <taxon>Oryzinae</taxon>
        <taxon>Oryza</taxon>
    </lineage>
</organism>
<evidence type="ECO:0008006" key="4">
    <source>
        <dbReference type="Google" id="ProtNLM"/>
    </source>
</evidence>
<feature type="region of interest" description="Disordered" evidence="1">
    <location>
        <begin position="422"/>
        <end position="442"/>
    </location>
</feature>
<evidence type="ECO:0000256" key="1">
    <source>
        <dbReference type="SAM" id="MobiDB-lite"/>
    </source>
</evidence>
<dbReference type="Proteomes" id="UP000008021">
    <property type="component" value="Chromosome 1"/>
</dbReference>
<accession>A0A0E0C7J0</accession>
<feature type="compositionally biased region" description="Basic residues" evidence="1">
    <location>
        <begin position="261"/>
        <end position="274"/>
    </location>
</feature>
<dbReference type="Gramene" id="OMERI01G27440.4">
    <property type="protein sequence ID" value="OMERI01G27440.4"/>
    <property type="gene ID" value="OMERI01G27440"/>
</dbReference>
<protein>
    <recommendedName>
        <fullName evidence="4">Reverse transcriptase zinc-binding domain-containing protein</fullName>
    </recommendedName>
</protein>
<name>A0A0E0C7J0_9ORYZ</name>
<dbReference type="EnsemblPlants" id="OMERI01G27440.4">
    <property type="protein sequence ID" value="OMERI01G27440.4"/>
    <property type="gene ID" value="OMERI01G27440"/>
</dbReference>
<keyword evidence="3" id="KW-1185">Reference proteome</keyword>
<dbReference type="PANTHER" id="PTHR47746">
    <property type="entry name" value="ZF-RVT DOMAIN-CONTAINING PROTEIN"/>
    <property type="match status" value="1"/>
</dbReference>
<feature type="compositionally biased region" description="Basic and acidic residues" evidence="1">
    <location>
        <begin position="275"/>
        <end position="285"/>
    </location>
</feature>
<feature type="region of interest" description="Disordered" evidence="1">
    <location>
        <begin position="242"/>
        <end position="301"/>
    </location>
</feature>